<organism evidence="2 3">
    <name type="scientific">Spiribacter salinus</name>
    <dbReference type="NCBI Taxonomy" id="1335746"/>
    <lineage>
        <taxon>Bacteria</taxon>
        <taxon>Pseudomonadati</taxon>
        <taxon>Pseudomonadota</taxon>
        <taxon>Gammaproteobacteria</taxon>
        <taxon>Chromatiales</taxon>
        <taxon>Ectothiorhodospiraceae</taxon>
        <taxon>Spiribacter</taxon>
    </lineage>
</organism>
<feature type="compositionally biased region" description="Basic and acidic residues" evidence="1">
    <location>
        <begin position="35"/>
        <end position="45"/>
    </location>
</feature>
<evidence type="ECO:0000313" key="2">
    <source>
        <dbReference type="EMBL" id="TQF00006.1"/>
    </source>
</evidence>
<dbReference type="InterPro" id="IPR042268">
    <property type="entry name" value="BamC_C"/>
</dbReference>
<protein>
    <submittedName>
        <fullName evidence="2">Outer membrane protein assembly factor BamC</fullName>
    </submittedName>
</protein>
<evidence type="ECO:0000313" key="3">
    <source>
        <dbReference type="Proteomes" id="UP000315400"/>
    </source>
</evidence>
<evidence type="ECO:0000256" key="1">
    <source>
        <dbReference type="SAM" id="MobiDB-lite"/>
    </source>
</evidence>
<dbReference type="Gene3D" id="3.30.310.170">
    <property type="entry name" value="Outer membrane protein assembly factor BamC"/>
    <property type="match status" value="1"/>
</dbReference>
<feature type="compositionally biased region" description="Basic and acidic residues" evidence="1">
    <location>
        <begin position="19"/>
        <end position="28"/>
    </location>
</feature>
<sequence>MMITGGLIGCSWIGAEPTEAERTAERLRTPPNLLEENRERDDQERANASASEPDTQAGRDPASYLTTYNDQVALNTGLPVDAGWAILGRALDRSGFALIESDDSARTHGIRYDTNAVIGLDDDANDAAPVTDERGVFERLAFWRSAPEAGVQRYQLRVSARDNGSRIVVEQLSGDPAPDRAARQVLVVVAEQLKP</sequence>
<dbReference type="AlphaFoldDB" id="A0A540VTC9"/>
<name>A0A540VTC9_9GAMM</name>
<comment type="caution">
    <text evidence="2">The sequence shown here is derived from an EMBL/GenBank/DDBJ whole genome shotgun (WGS) entry which is preliminary data.</text>
</comment>
<dbReference type="EMBL" id="VIFK01000028">
    <property type="protein sequence ID" value="TQF00006.1"/>
    <property type="molecule type" value="Genomic_DNA"/>
</dbReference>
<proteinExistence type="predicted"/>
<dbReference type="Proteomes" id="UP000315400">
    <property type="component" value="Unassembled WGS sequence"/>
</dbReference>
<gene>
    <name evidence="2" type="primary">bamC</name>
    <name evidence="2" type="ORF">FKY71_05655</name>
</gene>
<feature type="region of interest" description="Disordered" evidence="1">
    <location>
        <begin position="19"/>
        <end position="62"/>
    </location>
</feature>
<dbReference type="STRING" id="1260251.SPISAL_02190"/>
<accession>A0A540VTC9</accession>
<reference evidence="2 3" key="1">
    <citation type="submission" date="2019-06" db="EMBL/GenBank/DDBJ databases">
        <title>Metagenome assembled Genome of Spiribacter salinus SL48-SHIP from the microbial mat of Salt Lake 48 (Novosibirsk region, Russia).</title>
        <authorList>
            <person name="Shipova A."/>
            <person name="Rozanov A.S."/>
            <person name="Bryanskaya A.V."/>
            <person name="Peltek S.E."/>
        </authorList>
    </citation>
    <scope>NUCLEOTIDE SEQUENCE [LARGE SCALE GENOMIC DNA]</scope>
    <source>
        <strain evidence="2">SL48-SHIP-2</strain>
    </source>
</reference>